<gene>
    <name evidence="1" type="ORF">OOU_Y34scaffold00707g14</name>
</gene>
<accession>A0AA97NSD5</accession>
<proteinExistence type="predicted"/>
<dbReference type="Proteomes" id="UP000011086">
    <property type="component" value="Unassembled WGS sequence"/>
</dbReference>
<organism evidence="1">
    <name type="scientific">Pyricularia oryzae (strain Y34)</name>
    <name type="common">Rice blast fungus</name>
    <name type="synonym">Magnaporthe oryzae</name>
    <dbReference type="NCBI Taxonomy" id="1143189"/>
    <lineage>
        <taxon>Eukaryota</taxon>
        <taxon>Fungi</taxon>
        <taxon>Dikarya</taxon>
        <taxon>Ascomycota</taxon>
        <taxon>Pezizomycotina</taxon>
        <taxon>Sordariomycetes</taxon>
        <taxon>Sordariomycetidae</taxon>
        <taxon>Magnaporthales</taxon>
        <taxon>Pyriculariaceae</taxon>
        <taxon>Pyricularia</taxon>
    </lineage>
</organism>
<reference evidence="1" key="1">
    <citation type="journal article" date="2012" name="PLoS Genet.">
        <title>Comparative analysis of the genomes of two field isolates of the rice blast fungus Magnaporthe oryzae.</title>
        <authorList>
            <person name="Xue M."/>
            <person name="Yang J."/>
            <person name="Li Z."/>
            <person name="Hu S."/>
            <person name="Yao N."/>
            <person name="Dean R.A."/>
            <person name="Zhao W."/>
            <person name="Shen M."/>
            <person name="Zhang H."/>
            <person name="Li C."/>
            <person name="Liu L."/>
            <person name="Cao L."/>
            <person name="Xu X."/>
            <person name="Xing Y."/>
            <person name="Hsiang T."/>
            <person name="Zhang Z."/>
            <person name="Xu J.R."/>
            <person name="Peng Y.L."/>
        </authorList>
    </citation>
    <scope>NUCLEOTIDE SEQUENCE</scope>
    <source>
        <strain evidence="1">Y34</strain>
    </source>
</reference>
<evidence type="ECO:0000313" key="1">
    <source>
        <dbReference type="EMBL" id="ELQ35430.1"/>
    </source>
</evidence>
<dbReference type="AlphaFoldDB" id="A0AA97NSD5"/>
<protein>
    <submittedName>
        <fullName evidence="1">Uncharacterized protein</fullName>
    </submittedName>
</protein>
<sequence length="41" mass="4130">MPTDITSVIIDLTCIPSNHVGLSVQAANLGKGPRSPGSPNA</sequence>
<dbReference type="EMBL" id="JH792904">
    <property type="protein sequence ID" value="ELQ35430.1"/>
    <property type="molecule type" value="Genomic_DNA"/>
</dbReference>
<name>A0AA97NSD5_PYRO3</name>